<dbReference type="RefSeq" id="WP_016646356.1">
    <property type="nucleotide sequence ID" value="NZ_CP012195.1"/>
</dbReference>
<evidence type="ECO:0000313" key="2">
    <source>
        <dbReference type="EMBL" id="AKT91427.1"/>
    </source>
</evidence>
<sequence length="73" mass="8518">MEYENIKNQIKAEIENKKANDKLLVKISNQIKITEKAQANVDKEKEKLEKLMEEKQNLANQIQANFTKENGNE</sequence>
<evidence type="ECO:0000313" key="3">
    <source>
        <dbReference type="Proteomes" id="UP000063971"/>
    </source>
</evidence>
<dbReference type="Proteomes" id="UP000063971">
    <property type="component" value="Chromosome"/>
</dbReference>
<dbReference type="AlphaFoldDB" id="A0AAU8UCK6"/>
<protein>
    <submittedName>
        <fullName evidence="2">Uncharacterized protein</fullName>
    </submittedName>
</protein>
<gene>
    <name evidence="2" type="ORF">CUREO_1621</name>
</gene>
<dbReference type="EMBL" id="CP012195">
    <property type="protein sequence ID" value="AKT91427.1"/>
    <property type="molecule type" value="Genomic_DNA"/>
</dbReference>
<feature type="coiled-coil region" evidence="1">
    <location>
        <begin position="31"/>
        <end position="68"/>
    </location>
</feature>
<reference evidence="2 3" key="1">
    <citation type="journal article" date="2015" name="Genome Announc.">
        <title>Complete Genome Sequence of the Campylobacter ureolyticus Clinical Isolate RIGS 9880.</title>
        <authorList>
            <person name="Miller W.G."/>
            <person name="Yee E."/>
            <person name="On S.L."/>
            <person name="Andersen L.P."/>
            <person name="Bono J.L."/>
        </authorList>
    </citation>
    <scope>NUCLEOTIDE SEQUENCE [LARGE SCALE GENOMIC DNA]</scope>
    <source>
        <strain evidence="2 3">RIGS 9880</strain>
    </source>
</reference>
<proteinExistence type="predicted"/>
<dbReference type="KEGG" id="cure:CUREO_1621"/>
<evidence type="ECO:0000256" key="1">
    <source>
        <dbReference type="SAM" id="Coils"/>
    </source>
</evidence>
<keyword evidence="1" id="KW-0175">Coiled coil</keyword>
<accession>A0AAU8UCK6</accession>
<organism evidence="2 3">
    <name type="scientific">Campylobacter ureolyticus RIGS 9880</name>
    <dbReference type="NCBI Taxonomy" id="1032069"/>
    <lineage>
        <taxon>Bacteria</taxon>
        <taxon>Pseudomonadati</taxon>
        <taxon>Campylobacterota</taxon>
        <taxon>Epsilonproteobacteria</taxon>
        <taxon>Campylobacterales</taxon>
        <taxon>Campylobacteraceae</taxon>
        <taxon>Campylobacter</taxon>
    </lineage>
</organism>
<name>A0AAU8UCK6_9BACT</name>